<dbReference type="InterPro" id="IPR009081">
    <property type="entry name" value="PP-bd_ACP"/>
</dbReference>
<sequence length="87" mass="9689">MATRERTIDDLRALMRAAVGEADDIDLDGDILDSTFTELEYDSLAVLELAARIETQWGVLIPEDDASGLETPRMFLDYVNGRAVAER</sequence>
<feature type="domain" description="Carrier" evidence="1">
    <location>
        <begin position="9"/>
        <end position="83"/>
    </location>
</feature>
<dbReference type="PROSITE" id="PS50075">
    <property type="entry name" value="CARRIER"/>
    <property type="match status" value="1"/>
</dbReference>
<dbReference type="EMBL" id="D87924">
    <property type="protein sequence ID" value="BAA23146.1"/>
    <property type="molecule type" value="Genomic_DNA"/>
</dbReference>
<dbReference type="Gene3D" id="1.10.1200.10">
    <property type="entry name" value="ACP-like"/>
    <property type="match status" value="1"/>
</dbReference>
<gene>
    <name evidence="2" type="primary">pdmC</name>
</gene>
<accession>O32453</accession>
<dbReference type="EMBL" id="EF151801">
    <property type="protein sequence ID" value="ABM21749.1"/>
    <property type="molecule type" value="Genomic_DNA"/>
</dbReference>
<evidence type="ECO:0000259" key="1">
    <source>
        <dbReference type="PROSITE" id="PS50075"/>
    </source>
</evidence>
<proteinExistence type="predicted"/>
<reference evidence="3" key="1">
    <citation type="journal article" date="1997" name="Biosci. Biotechnol. Biochem.">
        <title>Cloning and nucleotide sequence of the putative polyketide synthase genes for pradimicin biosynthesis from Actinomadura hibisca.</title>
        <authorList>
            <person name="Dairi T."/>
            <person name="Hamano Y."/>
            <person name="Igarashi Y."/>
            <person name="Furumai T."/>
            <person name="Oki T."/>
        </authorList>
    </citation>
    <scope>NUCLEOTIDE SEQUENCE</scope>
    <source>
        <strain evidence="3">P157-2</strain>
    </source>
</reference>
<dbReference type="Pfam" id="PF00550">
    <property type="entry name" value="PP-binding"/>
    <property type="match status" value="1"/>
</dbReference>
<reference evidence="2" key="2">
    <citation type="submission" date="2006-11" db="EMBL/GenBank/DDBJ databases">
        <title>Pradimicin biosynthetic gene cluster.</title>
        <authorList>
            <person name="Kim B.S."/>
            <person name="Kim B.C."/>
            <person name="Lee J.-M."/>
        </authorList>
    </citation>
    <scope>NUCLEOTIDE SEQUENCE</scope>
    <source>
        <strain evidence="2">P157-2</strain>
    </source>
</reference>
<name>O32453_9ACTN</name>
<dbReference type="SMR" id="O32453"/>
<dbReference type="SUPFAM" id="SSF47336">
    <property type="entry name" value="ACP-like"/>
    <property type="match status" value="1"/>
</dbReference>
<dbReference type="AlphaFoldDB" id="O32453"/>
<dbReference type="InterPro" id="IPR036736">
    <property type="entry name" value="ACP-like_sf"/>
</dbReference>
<dbReference type="PIR" id="JC5852">
    <property type="entry name" value="JC5852"/>
</dbReference>
<protein>
    <submittedName>
        <fullName evidence="3">ORF 3</fullName>
    </submittedName>
    <submittedName>
        <fullName evidence="2">PdmC</fullName>
    </submittedName>
</protein>
<evidence type="ECO:0000313" key="3">
    <source>
        <dbReference type="EMBL" id="BAA23146.1"/>
    </source>
</evidence>
<organism evidence="3">
    <name type="scientific">Actinomadura hibisca</name>
    <dbReference type="NCBI Taxonomy" id="68565"/>
    <lineage>
        <taxon>Bacteria</taxon>
        <taxon>Bacillati</taxon>
        <taxon>Actinomycetota</taxon>
        <taxon>Actinomycetes</taxon>
        <taxon>Streptosporangiales</taxon>
        <taxon>Thermomonosporaceae</taxon>
        <taxon>Actinomadura</taxon>
    </lineage>
</organism>
<evidence type="ECO:0000313" key="2">
    <source>
        <dbReference type="EMBL" id="ABM21749.1"/>
    </source>
</evidence>